<evidence type="ECO:0000256" key="1">
    <source>
        <dbReference type="SAM" id="MobiDB-lite"/>
    </source>
</evidence>
<evidence type="ECO:0000313" key="2">
    <source>
        <dbReference type="EMBL" id="MEQ2205283.1"/>
    </source>
</evidence>
<feature type="region of interest" description="Disordered" evidence="1">
    <location>
        <begin position="44"/>
        <end position="73"/>
    </location>
</feature>
<protein>
    <submittedName>
        <fullName evidence="2">Uncharacterized protein</fullName>
    </submittedName>
</protein>
<comment type="caution">
    <text evidence="2">The sequence shown here is derived from an EMBL/GenBank/DDBJ whole genome shotgun (WGS) entry which is preliminary data.</text>
</comment>
<dbReference type="EMBL" id="JAHRIN010042032">
    <property type="protein sequence ID" value="MEQ2205283.1"/>
    <property type="molecule type" value="Genomic_DNA"/>
</dbReference>
<feature type="compositionally biased region" description="Polar residues" evidence="1">
    <location>
        <begin position="60"/>
        <end position="73"/>
    </location>
</feature>
<gene>
    <name evidence="2" type="ORF">XENOCAPTIV_009626</name>
</gene>
<reference evidence="2 3" key="1">
    <citation type="submission" date="2021-06" db="EMBL/GenBank/DDBJ databases">
        <authorList>
            <person name="Palmer J.M."/>
        </authorList>
    </citation>
    <scope>NUCLEOTIDE SEQUENCE [LARGE SCALE GENOMIC DNA]</scope>
    <source>
        <strain evidence="2 3">XC_2019</strain>
        <tissue evidence="2">Muscle</tissue>
    </source>
</reference>
<proteinExistence type="predicted"/>
<name>A0ABV0RCB8_9TELE</name>
<keyword evidence="3" id="KW-1185">Reference proteome</keyword>
<organism evidence="2 3">
    <name type="scientific">Xenoophorus captivus</name>
    <dbReference type="NCBI Taxonomy" id="1517983"/>
    <lineage>
        <taxon>Eukaryota</taxon>
        <taxon>Metazoa</taxon>
        <taxon>Chordata</taxon>
        <taxon>Craniata</taxon>
        <taxon>Vertebrata</taxon>
        <taxon>Euteleostomi</taxon>
        <taxon>Actinopterygii</taxon>
        <taxon>Neopterygii</taxon>
        <taxon>Teleostei</taxon>
        <taxon>Neoteleostei</taxon>
        <taxon>Acanthomorphata</taxon>
        <taxon>Ovalentaria</taxon>
        <taxon>Atherinomorphae</taxon>
        <taxon>Cyprinodontiformes</taxon>
        <taxon>Goodeidae</taxon>
        <taxon>Xenoophorus</taxon>
    </lineage>
</organism>
<sequence>MPDQGTSLQTHSQAGGFTQCSNSRRAAAGALRAAVFVKHCVTPAPEQQSGSANPPHPHPLSQTHTELGSIPHSSGLSPHFSSNNFCFLSFPDRFLTVTINLLLFPLSLDPRPLSRISMAMAREGF</sequence>
<dbReference type="Proteomes" id="UP001434883">
    <property type="component" value="Unassembled WGS sequence"/>
</dbReference>
<evidence type="ECO:0000313" key="3">
    <source>
        <dbReference type="Proteomes" id="UP001434883"/>
    </source>
</evidence>
<accession>A0ABV0RCB8</accession>